<evidence type="ECO:0000313" key="2">
    <source>
        <dbReference type="EMBL" id="QHT34656.1"/>
    </source>
</evidence>
<evidence type="ECO:0000259" key="1">
    <source>
        <dbReference type="Pfam" id="PF05050"/>
    </source>
</evidence>
<dbReference type="EMBL" id="MN739004">
    <property type="protein sequence ID" value="QHT34656.1"/>
    <property type="molecule type" value="Genomic_DNA"/>
</dbReference>
<name>A0A6C0EZM3_9ZZZZ</name>
<accession>A0A6C0EZM3</accession>
<reference evidence="2" key="1">
    <citation type="journal article" date="2020" name="Nature">
        <title>Giant virus diversity and host interactions through global metagenomics.</title>
        <authorList>
            <person name="Schulz F."/>
            <person name="Roux S."/>
            <person name="Paez-Espino D."/>
            <person name="Jungbluth S."/>
            <person name="Walsh D.A."/>
            <person name="Denef V.J."/>
            <person name="McMahon K.D."/>
            <person name="Konstantinidis K.T."/>
            <person name="Eloe-Fadrosh E.A."/>
            <person name="Kyrpides N.C."/>
            <person name="Woyke T."/>
        </authorList>
    </citation>
    <scope>NUCLEOTIDE SEQUENCE</scope>
    <source>
        <strain evidence="2">GVMAG-M-3300009163-63</strain>
    </source>
</reference>
<dbReference type="InterPro" id="IPR006342">
    <property type="entry name" value="FkbM_mtfrase"/>
</dbReference>
<feature type="domain" description="Methyltransferase FkbM" evidence="1">
    <location>
        <begin position="65"/>
        <end position="176"/>
    </location>
</feature>
<protein>
    <recommendedName>
        <fullName evidence="1">Methyltransferase FkbM domain-containing protein</fullName>
    </recommendedName>
</protein>
<sequence length="260" mass="30526">MKLMNLQDRRPYQKFRRPNRQLSELGKQFIKSLQVYNFDKKVRCGSNCDGGYVFAELDGEYDCYISAGISNEESFSRDFINKYKMSKNNSYGFDGTINDYPYHYTKNIQFIKKNINYYNDEKNTDLSFLTSQYNNIFLKMDIEGGEYNWLLQMDETQLNKFKQIVIEVHGITNNGWNCKYDDKVKCLVKLAKTHYILHAHGNNLGPVVSNIPDVIELTYVNKNYFNSIPEMNKRSLPIKNLDFPNGGSKDINLNFYPFKK</sequence>
<organism evidence="2">
    <name type="scientific">viral metagenome</name>
    <dbReference type="NCBI Taxonomy" id="1070528"/>
    <lineage>
        <taxon>unclassified sequences</taxon>
        <taxon>metagenomes</taxon>
        <taxon>organismal metagenomes</taxon>
    </lineage>
</organism>
<dbReference type="Pfam" id="PF05050">
    <property type="entry name" value="Methyltransf_21"/>
    <property type="match status" value="1"/>
</dbReference>
<proteinExistence type="predicted"/>
<dbReference type="AlphaFoldDB" id="A0A6C0EZM3"/>